<sequence>MPEGHTLHRLARLHQRRFAGAPVSVSSPQGRFTEGAGRGQWTYLCPGARLG</sequence>
<evidence type="ECO:0000313" key="2">
    <source>
        <dbReference type="Proteomes" id="UP000021210"/>
    </source>
</evidence>
<dbReference type="EMBL" id="JAOH01000002">
    <property type="protein sequence ID" value="EUA60057.1"/>
    <property type="molecule type" value="Genomic_DNA"/>
</dbReference>
<evidence type="ECO:0000313" key="1">
    <source>
        <dbReference type="EMBL" id="EUA60057.1"/>
    </source>
</evidence>
<comment type="caution">
    <text evidence="1">The sequence shown here is derived from an EMBL/GenBank/DDBJ whole genome shotgun (WGS) entry which is preliminary data.</text>
</comment>
<organism evidence="1 2">
    <name type="scientific">Mycobacteroides abscessus 1948</name>
    <dbReference type="NCBI Taxonomy" id="1299323"/>
    <lineage>
        <taxon>Bacteria</taxon>
        <taxon>Bacillati</taxon>
        <taxon>Actinomycetota</taxon>
        <taxon>Actinomycetes</taxon>
        <taxon>Mycobacteriales</taxon>
        <taxon>Mycobacteriaceae</taxon>
        <taxon>Mycobacteroides</taxon>
        <taxon>Mycobacteroides abscessus</taxon>
    </lineage>
</organism>
<keyword evidence="1" id="KW-0378">Hydrolase</keyword>
<accession>A0A829QB96</accession>
<dbReference type="AlphaFoldDB" id="A0A829QB96"/>
<keyword evidence="1" id="KW-0326">Glycosidase</keyword>
<proteinExistence type="predicted"/>
<dbReference type="GO" id="GO:0008534">
    <property type="term" value="F:oxidized purine nucleobase lesion DNA N-glycosylase activity"/>
    <property type="evidence" value="ECO:0007669"/>
    <property type="project" value="UniProtKB-EC"/>
</dbReference>
<reference evidence="1 2" key="1">
    <citation type="submission" date="2013-12" db="EMBL/GenBank/DDBJ databases">
        <authorList>
            <person name="Zelazny A."/>
            <person name="Olivier K."/>
            <person name="Holland S."/>
            <person name="Lenaerts A."/>
            <person name="Ordway D."/>
            <person name="DeGroote M.A."/>
            <person name="Parker T."/>
            <person name="Sizemore C."/>
            <person name="Tallon L.J."/>
            <person name="Sadzewicz L.K."/>
            <person name="Sengamalay N."/>
            <person name="Fraser C.M."/>
            <person name="Hine E."/>
            <person name="Shefchek K.A."/>
            <person name="Das S.P."/>
            <person name="Tettelin H."/>
        </authorList>
    </citation>
    <scope>NUCLEOTIDE SEQUENCE [LARGE SCALE GENOMIC DNA]</scope>
    <source>
        <strain evidence="1 2">1948</strain>
    </source>
</reference>
<dbReference type="EC" id="3.2.2.23" evidence="1"/>
<protein>
    <submittedName>
        <fullName evidence="1">Formamidopyrimidine-DNA glycosylase domain protein</fullName>
        <ecNumber evidence="1">3.2.2.23</ecNumber>
    </submittedName>
</protein>
<dbReference type="Proteomes" id="UP000021210">
    <property type="component" value="Unassembled WGS sequence"/>
</dbReference>
<name>A0A829QB96_9MYCO</name>
<gene>
    <name evidence="1" type="primary">fpg2</name>
    <name evidence="1" type="ORF">I542_0185</name>
</gene>